<dbReference type="AlphaFoldDB" id="A0A7Y9RWA1"/>
<keyword evidence="1" id="KW-0175">Coiled coil</keyword>
<dbReference type="Proteomes" id="UP000544110">
    <property type="component" value="Unassembled WGS sequence"/>
</dbReference>
<gene>
    <name evidence="2" type="ORF">BJ989_001588</name>
</gene>
<evidence type="ECO:0000313" key="3">
    <source>
        <dbReference type="Proteomes" id="UP000544110"/>
    </source>
</evidence>
<name>A0A7Y9RWA1_9ACTN</name>
<evidence type="ECO:0000313" key="2">
    <source>
        <dbReference type="EMBL" id="NYG55284.1"/>
    </source>
</evidence>
<dbReference type="RefSeq" id="WP_179517759.1">
    <property type="nucleotide sequence ID" value="NZ_JACCAC010000001.1"/>
</dbReference>
<accession>A0A7Y9RWA1</accession>
<dbReference type="EMBL" id="JACCAC010000001">
    <property type="protein sequence ID" value="NYG55284.1"/>
    <property type="molecule type" value="Genomic_DNA"/>
</dbReference>
<feature type="coiled-coil region" evidence="1">
    <location>
        <begin position="133"/>
        <end position="160"/>
    </location>
</feature>
<sequence length="381" mass="41727">MSDEDDQLPIIWTRQGDALVAVTAVERRIGGWTSIASPHLHQALARLVSAPSGSRSGSVQIRTFTMRDVDLAWWDAAQRKGQDGYSYGTLWGPKGKFVKNVQIKEVSPPATAGAGVVKAPPIDPAMLAIAAAMHEVQQTLERIEAKVDQIIDTVQWLEERRQRKQEAELLAAVATLTSVARRCFASGTVDPEDLFRIGHLEQILGTVHREICTELNHLAKVISYTDVDGAKKARRIDPGRVAGLVELDVFALNGLKAYHQLMLLSKASAGRLTAAEMESSREELHRLLSTTEAAVSSLAAVDTKMRDRSLWTYMLTVGIPAGRAADRRLRQEANGRRKEAQKKAVKRAKKLAVLDASLEQLQVVLPRSTAPLQLLSAEQAG</sequence>
<proteinExistence type="predicted"/>
<organism evidence="2 3">
    <name type="scientific">Nocardioides perillae</name>
    <dbReference type="NCBI Taxonomy" id="1119534"/>
    <lineage>
        <taxon>Bacteria</taxon>
        <taxon>Bacillati</taxon>
        <taxon>Actinomycetota</taxon>
        <taxon>Actinomycetes</taxon>
        <taxon>Propionibacteriales</taxon>
        <taxon>Nocardioidaceae</taxon>
        <taxon>Nocardioides</taxon>
    </lineage>
</organism>
<comment type="caution">
    <text evidence="2">The sequence shown here is derived from an EMBL/GenBank/DDBJ whole genome shotgun (WGS) entry which is preliminary data.</text>
</comment>
<keyword evidence="3" id="KW-1185">Reference proteome</keyword>
<reference evidence="2 3" key="1">
    <citation type="submission" date="2020-07" db="EMBL/GenBank/DDBJ databases">
        <title>Sequencing the genomes of 1000 actinobacteria strains.</title>
        <authorList>
            <person name="Klenk H.-P."/>
        </authorList>
    </citation>
    <scope>NUCLEOTIDE SEQUENCE [LARGE SCALE GENOMIC DNA]</scope>
    <source>
        <strain evidence="2 3">DSM 24552</strain>
    </source>
</reference>
<evidence type="ECO:0000256" key="1">
    <source>
        <dbReference type="SAM" id="Coils"/>
    </source>
</evidence>
<protein>
    <submittedName>
        <fullName evidence="2">Uncharacterized protein</fullName>
    </submittedName>
</protein>